<accession>A0A9K3GFB7</accession>
<evidence type="ECO:0000313" key="1">
    <source>
        <dbReference type="EMBL" id="GIQ80712.1"/>
    </source>
</evidence>
<gene>
    <name evidence="1" type="ORF">KIPB_001550</name>
</gene>
<organism evidence="1 2">
    <name type="scientific">Kipferlia bialata</name>
    <dbReference type="NCBI Taxonomy" id="797122"/>
    <lineage>
        <taxon>Eukaryota</taxon>
        <taxon>Metamonada</taxon>
        <taxon>Carpediemonas-like organisms</taxon>
        <taxon>Kipferlia</taxon>
    </lineage>
</organism>
<evidence type="ECO:0000313" key="2">
    <source>
        <dbReference type="Proteomes" id="UP000265618"/>
    </source>
</evidence>
<keyword evidence="2" id="KW-1185">Reference proteome</keyword>
<dbReference type="AlphaFoldDB" id="A0A9K3GFB7"/>
<reference evidence="1 2" key="1">
    <citation type="journal article" date="2018" name="PLoS ONE">
        <title>The draft genome of Kipferlia bialata reveals reductive genome evolution in fornicate parasites.</title>
        <authorList>
            <person name="Tanifuji G."/>
            <person name="Takabayashi S."/>
            <person name="Kume K."/>
            <person name="Takagi M."/>
            <person name="Nakayama T."/>
            <person name="Kamikawa R."/>
            <person name="Inagaki Y."/>
            <person name="Hashimoto T."/>
        </authorList>
    </citation>
    <scope>NUCLEOTIDE SEQUENCE [LARGE SCALE GENOMIC DNA]</scope>
    <source>
        <strain evidence="1">NY0173</strain>
    </source>
</reference>
<sequence>MGHTTRALGSMLYMLDQRVRGVSSTGDTETMPIPIYLSPIDLSDIETADPVAKAFAGFGSLVAATTAAGEYWHPPQVSRTLDPFGIRYLPLLLLFRESCKGVSSLKDLECLSARLIEGHTNILGALDRCQSQLNSALQSFVYGRATSVRDVNRTQMLLAAFLQAVPSPKSRSGVLYTLQEDISILHAPLRLLNMYSKDRNYMDNMVSYSERQRQGILTLLPQFDQATASEGIPSPFLARGPWLRQYQEYTEFQAVPPDSVHRAVESICQQWPHTAHTSNMSIVTDQISEEYNHAYLPRLAYNTEGGTLGWSLGPDGVAIADPTVCDVACVGLMSLGRNMFRREGEESGDDVVPVAFRHPTEEGLGDVSCYGVFVLHTRDSTLPVTRWSYDAKELTIDHYLDLPVVIWSPRVRCLLMDFCKNSFENQSTTSLRVVLGSDKQDLGLLIPGYLDPLARHHHVNL</sequence>
<name>A0A9K3GFB7_9EUKA</name>
<proteinExistence type="predicted"/>
<dbReference type="Proteomes" id="UP000265618">
    <property type="component" value="Unassembled WGS sequence"/>
</dbReference>
<protein>
    <submittedName>
        <fullName evidence="1">Uncharacterized protein</fullName>
    </submittedName>
</protein>
<comment type="caution">
    <text evidence="1">The sequence shown here is derived from an EMBL/GenBank/DDBJ whole genome shotgun (WGS) entry which is preliminary data.</text>
</comment>
<dbReference type="EMBL" id="BDIP01000225">
    <property type="protein sequence ID" value="GIQ80712.1"/>
    <property type="molecule type" value="Genomic_DNA"/>
</dbReference>